<keyword evidence="1" id="KW-0614">Plasmid</keyword>
<protein>
    <submittedName>
        <fullName evidence="1">Uncharacterized protein</fullName>
    </submittedName>
</protein>
<proteinExistence type="predicted"/>
<dbReference type="EMBL" id="CP001812">
    <property type="protein sequence ID" value="ADL36338.1"/>
    <property type="molecule type" value="Genomic_DNA"/>
</dbReference>
<accession>E0S4K6</accession>
<organism evidence="1 2">
    <name type="scientific">Butyrivibrio proteoclasticus (strain ATCC 51982 / DSM 14932 / B316)</name>
    <name type="common">Clostridium proteoclasticum</name>
    <dbReference type="NCBI Taxonomy" id="515622"/>
    <lineage>
        <taxon>Bacteria</taxon>
        <taxon>Bacillati</taxon>
        <taxon>Bacillota</taxon>
        <taxon>Clostridia</taxon>
        <taxon>Lachnospirales</taxon>
        <taxon>Lachnospiraceae</taxon>
        <taxon>Butyrivibrio</taxon>
    </lineage>
</organism>
<geneLocation type="plasmid" evidence="1 2">
    <name>pCY360</name>
</geneLocation>
<dbReference type="HOGENOM" id="CLU_926471_0_0_9"/>
<gene>
    <name evidence="1" type="ordered locus">bpr_II401</name>
</gene>
<name>E0S4K6_BUTPB</name>
<dbReference type="AlphaFoldDB" id="E0S4K6"/>
<evidence type="ECO:0000313" key="2">
    <source>
        <dbReference type="Proteomes" id="UP000001299"/>
    </source>
</evidence>
<evidence type="ECO:0000313" key="1">
    <source>
        <dbReference type="EMBL" id="ADL36338.1"/>
    </source>
</evidence>
<dbReference type="RefSeq" id="WP_013282987.1">
    <property type="nucleotide sequence ID" value="NC_014389.1"/>
</dbReference>
<dbReference type="Proteomes" id="UP000001299">
    <property type="component" value="Plasmid pCY360"/>
</dbReference>
<dbReference type="KEGG" id="bpb:bpr_II401"/>
<keyword evidence="2" id="KW-1185">Reference proteome</keyword>
<sequence>MPKCLDHLGTEYGSKKERARAYGLGNTTVDERLSAGWSLEEALTTPSNHGNKRRVGCKDHRGKSYPSFRAMARAYGLEKSTLKERLDRGWSLKDALITPPDKTRITFDEEKAKENGISKSTYKSRLRRGWDEDAALSIKVGDAPYEALKEGEYCTDHLGKVYRSYKKRAEAYGQKVDVVWHRLEYGWCLEKALTVKDGRRVFCTDHKENKYKSITEMCDTYGIKRDVYIKRIESGYTQEEALLIPTGKEFLCKHHGKAFEMDGIMYYYCECPICKEEHVFTEAEMRSHTLMHVKNKEVRL</sequence>
<reference evidence="1 2" key="1">
    <citation type="journal article" date="2010" name="PLoS ONE">
        <title>The glycobiome of the rumen bacterium Butyrivibrio proteoclasticus B316(T) highlights adaptation to a polysaccharide-rich environment.</title>
        <authorList>
            <person name="Kelly W.J."/>
            <person name="Leahy S.C."/>
            <person name="Altermann E."/>
            <person name="Yeoman C.J."/>
            <person name="Dunne J.C."/>
            <person name="Kong Z."/>
            <person name="Pacheco D.M."/>
            <person name="Li D."/>
            <person name="Noel S.J."/>
            <person name="Moon C.D."/>
            <person name="Cookson A.L."/>
            <person name="Attwood G.T."/>
        </authorList>
    </citation>
    <scope>NUCLEOTIDE SEQUENCE [LARGE SCALE GENOMIC DNA]</scope>
    <source>
        <strain evidence="2">ATCC 51982 / DSM 14932 / B316</strain>
        <plasmid evidence="2">Plasmid pCY360</plasmid>
    </source>
</reference>